<sequence>MFIDHIKTLSIFILAGAIAYLFFKNLDFKYKYTEKARVHFKINKKWEGLIYYLILFIPLLSISIIGIYFTDISSNIYAILWGIALGINTHMQQKNNAK</sequence>
<keyword evidence="1" id="KW-0812">Transmembrane</keyword>
<feature type="transmembrane region" description="Helical" evidence="1">
    <location>
        <begin position="75"/>
        <end position="91"/>
    </location>
</feature>
<keyword evidence="1" id="KW-1133">Transmembrane helix</keyword>
<gene>
    <name evidence="2" type="ORF">ACJDT4_17495</name>
</gene>
<comment type="caution">
    <text evidence="2">The sequence shown here is derived from an EMBL/GenBank/DDBJ whole genome shotgun (WGS) entry which is preliminary data.</text>
</comment>
<reference evidence="2 3" key="1">
    <citation type="submission" date="2024-11" db="EMBL/GenBank/DDBJ databases">
        <authorList>
            <person name="Heng Y.C."/>
            <person name="Lim A.C.H."/>
            <person name="Lee J.K.Y."/>
            <person name="Kittelmann S."/>
        </authorList>
    </citation>
    <scope>NUCLEOTIDE SEQUENCE [LARGE SCALE GENOMIC DNA]</scope>
    <source>
        <strain evidence="2 3">WILCCON 0114</strain>
    </source>
</reference>
<dbReference type="EMBL" id="JBJIAA010000015">
    <property type="protein sequence ID" value="MFL0252210.1"/>
    <property type="molecule type" value="Genomic_DNA"/>
</dbReference>
<protein>
    <recommendedName>
        <fullName evidence="4">DUF3784 domain-containing protein</fullName>
    </recommendedName>
</protein>
<keyword evidence="1" id="KW-0472">Membrane</keyword>
<dbReference type="Proteomes" id="UP001623592">
    <property type="component" value="Unassembled WGS sequence"/>
</dbReference>
<evidence type="ECO:0008006" key="4">
    <source>
        <dbReference type="Google" id="ProtNLM"/>
    </source>
</evidence>
<evidence type="ECO:0000313" key="2">
    <source>
        <dbReference type="EMBL" id="MFL0252210.1"/>
    </source>
</evidence>
<dbReference type="RefSeq" id="WP_406788857.1">
    <property type="nucleotide sequence ID" value="NZ_JBJIAA010000015.1"/>
</dbReference>
<keyword evidence="3" id="KW-1185">Reference proteome</keyword>
<evidence type="ECO:0000256" key="1">
    <source>
        <dbReference type="SAM" id="Phobius"/>
    </source>
</evidence>
<proteinExistence type="predicted"/>
<feature type="transmembrane region" description="Helical" evidence="1">
    <location>
        <begin position="6"/>
        <end position="23"/>
    </location>
</feature>
<evidence type="ECO:0000313" key="3">
    <source>
        <dbReference type="Proteomes" id="UP001623592"/>
    </source>
</evidence>
<name>A0ABW8TJI4_9CLOT</name>
<organism evidence="2 3">
    <name type="scientific">Clostridium neuense</name>
    <dbReference type="NCBI Taxonomy" id="1728934"/>
    <lineage>
        <taxon>Bacteria</taxon>
        <taxon>Bacillati</taxon>
        <taxon>Bacillota</taxon>
        <taxon>Clostridia</taxon>
        <taxon>Eubacteriales</taxon>
        <taxon>Clostridiaceae</taxon>
        <taxon>Clostridium</taxon>
    </lineage>
</organism>
<feature type="transmembrane region" description="Helical" evidence="1">
    <location>
        <begin position="49"/>
        <end position="69"/>
    </location>
</feature>
<accession>A0ABW8TJI4</accession>